<evidence type="ECO:0000256" key="2">
    <source>
        <dbReference type="ARBA" id="ARBA00022840"/>
    </source>
</evidence>
<dbReference type="GO" id="GO:0005524">
    <property type="term" value="F:ATP binding"/>
    <property type="evidence" value="ECO:0007669"/>
    <property type="project" value="UniProtKB-KW"/>
</dbReference>
<evidence type="ECO:0000256" key="1">
    <source>
        <dbReference type="ARBA" id="ARBA00022741"/>
    </source>
</evidence>
<gene>
    <name evidence="5" type="ORF">DKT68_14480</name>
</gene>
<dbReference type="InterPro" id="IPR043129">
    <property type="entry name" value="ATPase_NBD"/>
</dbReference>
<comment type="caution">
    <text evidence="5">The sequence shown here is derived from an EMBL/GenBank/DDBJ whole genome shotgun (WGS) entry which is preliminary data.</text>
</comment>
<dbReference type="Proteomes" id="UP000245410">
    <property type="component" value="Unassembled WGS sequence"/>
</dbReference>
<dbReference type="GO" id="GO:0140662">
    <property type="term" value="F:ATP-dependent protein folding chaperone"/>
    <property type="evidence" value="ECO:0007669"/>
    <property type="project" value="InterPro"/>
</dbReference>
<organism evidence="5 6">
    <name type="scientific">Micromonospora acroterricola</name>
    <dbReference type="NCBI Taxonomy" id="2202421"/>
    <lineage>
        <taxon>Bacteria</taxon>
        <taxon>Bacillati</taxon>
        <taxon>Actinomycetota</taxon>
        <taxon>Actinomycetes</taxon>
        <taxon>Micromonosporales</taxon>
        <taxon>Micromonosporaceae</taxon>
        <taxon>Micromonospora</taxon>
    </lineage>
</organism>
<dbReference type="EMBL" id="QGKR01000193">
    <property type="protein sequence ID" value="PWR08769.1"/>
    <property type="molecule type" value="Genomic_DNA"/>
</dbReference>
<dbReference type="SUPFAM" id="SSF53067">
    <property type="entry name" value="Actin-like ATPase domain"/>
    <property type="match status" value="2"/>
</dbReference>
<sequence>MRRMPYVLGIDIGSTNTAAAVARRHGTTWTRPEPVPLNAGSVLLPSVLHLSEDGSLHVGEPTTDDGSRITRDFVRRIGDDVPLLLGGEACAPQTLTAELATWVVERVHAFEGGPAEAIVLSHPASWRPYRRDLLRRALFDLGLRTVTLLPRTVTVAEGHAARGFGGTTAAVYALGGNSFEAALVRRTPRGTYETFGTPQGLDPIGGADFDEALAAHVRTVLARELAATARRGAQAALRGLLPECGRVKRELTVDLAADVVLPLPTGPARIPVTRAQFEDMIRPTVQATVDLLLRTVHGAGLTPAQLDGVLLAGGSARIPLVTELITAALPVPVEVEPDSQLTAATGAAMAACQVVSPRPRRPEPAREPAAVAGAGRAAIPATRRPHHDTTVPGDPPPRPPVRILPLELPKASRLALARGRGREG</sequence>
<dbReference type="Pfam" id="PF00012">
    <property type="entry name" value="HSP70"/>
    <property type="match status" value="1"/>
</dbReference>
<dbReference type="AlphaFoldDB" id="A0A317D231"/>
<dbReference type="PRINTS" id="PR00301">
    <property type="entry name" value="HEATSHOCK70"/>
</dbReference>
<name>A0A317D231_9ACTN</name>
<proteinExistence type="predicted"/>
<evidence type="ECO:0008006" key="7">
    <source>
        <dbReference type="Google" id="ProtNLM"/>
    </source>
</evidence>
<keyword evidence="2" id="KW-0067">ATP-binding</keyword>
<dbReference type="Gene3D" id="3.30.420.40">
    <property type="match status" value="2"/>
</dbReference>
<feature type="region of interest" description="Disordered" evidence="4">
    <location>
        <begin position="357"/>
        <end position="403"/>
    </location>
</feature>
<dbReference type="PANTHER" id="PTHR42749">
    <property type="entry name" value="CELL SHAPE-DETERMINING PROTEIN MREB"/>
    <property type="match status" value="1"/>
</dbReference>
<keyword evidence="6" id="KW-1185">Reference proteome</keyword>
<keyword evidence="3" id="KW-0143">Chaperone</keyword>
<reference evidence="5 6" key="1">
    <citation type="submission" date="2018-05" db="EMBL/GenBank/DDBJ databases">
        <title>Micromonospora atacamensis sp. nov., a novel actinobacteria isolated from high altitude Atacama Desert soil.</title>
        <authorList>
            <person name="Carro L."/>
            <person name="Golinska P."/>
            <person name="Klenk H.-P."/>
            <person name="Goodfellow M."/>
        </authorList>
    </citation>
    <scope>NUCLEOTIDE SEQUENCE [LARGE SCALE GENOMIC DNA]</scope>
    <source>
        <strain evidence="5 6">5R2A7</strain>
    </source>
</reference>
<dbReference type="InterPro" id="IPR013126">
    <property type="entry name" value="Hsp_70_fam"/>
</dbReference>
<evidence type="ECO:0000313" key="6">
    <source>
        <dbReference type="Proteomes" id="UP000245410"/>
    </source>
</evidence>
<evidence type="ECO:0000256" key="3">
    <source>
        <dbReference type="ARBA" id="ARBA00023186"/>
    </source>
</evidence>
<protein>
    <recommendedName>
        <fullName evidence="7">Hsp70 protein</fullName>
    </recommendedName>
</protein>
<accession>A0A317D231</accession>
<feature type="compositionally biased region" description="Low complexity" evidence="4">
    <location>
        <begin position="367"/>
        <end position="382"/>
    </location>
</feature>
<keyword evidence="1" id="KW-0547">Nucleotide-binding</keyword>
<dbReference type="Gene3D" id="3.90.640.10">
    <property type="entry name" value="Actin, Chain A, domain 4"/>
    <property type="match status" value="1"/>
</dbReference>
<feature type="compositionally biased region" description="Pro residues" evidence="4">
    <location>
        <begin position="393"/>
        <end position="402"/>
    </location>
</feature>
<evidence type="ECO:0000256" key="4">
    <source>
        <dbReference type="SAM" id="MobiDB-lite"/>
    </source>
</evidence>
<dbReference type="PANTHER" id="PTHR42749:SF1">
    <property type="entry name" value="CELL SHAPE-DETERMINING PROTEIN MREB"/>
    <property type="match status" value="1"/>
</dbReference>
<evidence type="ECO:0000313" key="5">
    <source>
        <dbReference type="EMBL" id="PWR08769.1"/>
    </source>
</evidence>